<reference evidence="1 2" key="1">
    <citation type="journal article" date="2018" name="Environ. Microbiol.">
        <title>Ecological and genomic features of two widespread freshwater picocyanobacteria.</title>
        <authorList>
            <person name="Cabello-Yeves P.J."/>
            <person name="Picazo A."/>
            <person name="Camacho A."/>
            <person name="Callieri C."/>
            <person name="Rosselli R."/>
            <person name="Roda-Garcia J.J."/>
            <person name="Coutinho F.H."/>
            <person name="Rodriguez-Valera F."/>
        </authorList>
    </citation>
    <scope>NUCLEOTIDE SEQUENCE [LARGE SCALE GENOMIC DNA]</scope>
    <source>
        <strain evidence="1 2">Tous</strain>
    </source>
</reference>
<dbReference type="Proteomes" id="UP000243002">
    <property type="component" value="Unassembled WGS sequence"/>
</dbReference>
<keyword evidence="2" id="KW-1185">Reference proteome</keyword>
<gene>
    <name evidence="1" type="ORF">C7K55_03590</name>
</gene>
<protein>
    <submittedName>
        <fullName evidence="1">Uncharacterized protein</fullName>
    </submittedName>
</protein>
<sequence>MSETEAKIRKLGSDPQAWRGSIQSALNTKQQGLALALLFSDKAPEGSAIKQLQQTVIQRACR</sequence>
<accession>A0A2P7MZC1</accession>
<proteinExistence type="predicted"/>
<evidence type="ECO:0000313" key="2">
    <source>
        <dbReference type="Proteomes" id="UP000243002"/>
    </source>
</evidence>
<organism evidence="1 2">
    <name type="scientific">Cyanobium usitatum str. Tous</name>
    <dbReference type="NCBI Taxonomy" id="2116684"/>
    <lineage>
        <taxon>Bacteria</taxon>
        <taxon>Bacillati</taxon>
        <taxon>Cyanobacteriota</taxon>
        <taxon>Cyanophyceae</taxon>
        <taxon>Synechococcales</taxon>
        <taxon>Prochlorococcaceae</taxon>
        <taxon>Cyanobium</taxon>
    </lineage>
</organism>
<comment type="caution">
    <text evidence="1">The sequence shown here is derived from an EMBL/GenBank/DDBJ whole genome shotgun (WGS) entry which is preliminary data.</text>
</comment>
<name>A0A2P7MZC1_9CYAN</name>
<evidence type="ECO:0000313" key="1">
    <source>
        <dbReference type="EMBL" id="PSJ06541.1"/>
    </source>
</evidence>
<dbReference type="AlphaFoldDB" id="A0A2P7MZC1"/>
<dbReference type="EMBL" id="PXXO01000003">
    <property type="protein sequence ID" value="PSJ06541.1"/>
    <property type="molecule type" value="Genomic_DNA"/>
</dbReference>